<dbReference type="FunFam" id="3.40.50.800:FF:000001">
    <property type="entry name" value="Threonine--tRNA ligase"/>
    <property type="match status" value="1"/>
</dbReference>
<dbReference type="GO" id="GO:0006435">
    <property type="term" value="P:threonyl-tRNA aminoacylation"/>
    <property type="evidence" value="ECO:0007669"/>
    <property type="project" value="UniProtKB-UniRule"/>
</dbReference>
<dbReference type="Pfam" id="PF07973">
    <property type="entry name" value="tRNA_SAD"/>
    <property type="match status" value="1"/>
</dbReference>
<keyword evidence="3 13" id="KW-0820">tRNA-binding</keyword>
<dbReference type="KEGG" id="pmai:CF386_07285"/>
<dbReference type="Gene3D" id="3.30.980.10">
    <property type="entry name" value="Threonyl-trna Synthetase, Chain A, domain 2"/>
    <property type="match status" value="1"/>
</dbReference>
<reference evidence="16 17" key="1">
    <citation type="journal article" date="2016" name="Int. J. Syst. Evol. Microbiol.">
        <title>Paraphotobacterium marinum gen. nov., sp. nov., a member of the family Vibrionaceae, isolated from surface seawater.</title>
        <authorList>
            <person name="Huang Z."/>
            <person name="Dong C."/>
            <person name="Shao Z."/>
        </authorList>
    </citation>
    <scope>NUCLEOTIDE SEQUENCE [LARGE SCALE GENOMIC DNA]</scope>
    <source>
        <strain evidence="16 17">NSCS20N07D</strain>
    </source>
</reference>
<evidence type="ECO:0000256" key="9">
    <source>
        <dbReference type="ARBA" id="ARBA00022884"/>
    </source>
</evidence>
<comment type="cofactor">
    <cofactor evidence="13">
        <name>Zn(2+)</name>
        <dbReference type="ChEBI" id="CHEBI:29105"/>
    </cofactor>
    <text evidence="13">Binds 1 zinc ion per subunit.</text>
</comment>
<sequence length="642" mass="74066">MPIITLPDGSQRIYENPVSTLDVAKDIGPGLAKSCIAGLVNNQLKDACDLIMHDSELKILTTKNEETLEIVRHSCAHLLGHALKQLYPQAKMAIGPTINSGFYYDIDLDESLSSDDLASIEKRMMELAKTKYPVIKKIVSWDEARNTFLERNEPYKVEIIEENIPKDDQPGLYHHEEYVDMCRGPHVPNMSFCQHFKLLSIAGAYWRGDSQNKMLQRIYGTAFHDKKSLRVHLKKIEEAAKRDHRKLGKQLDLFHLQPESPGMVFWHHNGWSIFRELEIFIREKLNDYDYEEVKTPLIMDRILWEKSGHWDKYAENMFVTSSENREYALKPMNCPGHVQIFNQGLKSYRDLPIRMAEFGSCHRNEPSGSLHGIMRVRGFTQDDAHIFCTHDQVQDEVKSCVELIFETYKTFGFKRIDIKLSTRPEKRIGDDEIWDQSEQDLKNALESMSVDYEVLEGEGAFYGPKIEFTLYDCLERPWQLGTVQLDFNLPQRLGATYVGENNQKFVPVMIHRAVLGSLERFIGVLIEEYAGHFPTWLAPVQVVIMNITDAQSEYVREIAQKMKAAGIKVNVDLRNEKIGFKIREHTLKRVPYMLVCGAQEVASSEVAVRTTKGKDLGKFKIDDFIDYILSEIKDRKLNFSEE</sequence>
<dbReference type="PRINTS" id="PR01047">
    <property type="entry name" value="TRNASYNTHTHR"/>
</dbReference>
<evidence type="ECO:0000256" key="8">
    <source>
        <dbReference type="ARBA" id="ARBA00022840"/>
    </source>
</evidence>
<evidence type="ECO:0000256" key="12">
    <source>
        <dbReference type="ARBA" id="ARBA00049515"/>
    </source>
</evidence>
<dbReference type="PANTHER" id="PTHR11451">
    <property type="entry name" value="THREONINE-TRNA LIGASE"/>
    <property type="match status" value="1"/>
</dbReference>
<comment type="subunit">
    <text evidence="13">Homodimer.</text>
</comment>
<dbReference type="Gene3D" id="3.10.20.30">
    <property type="match status" value="1"/>
</dbReference>
<comment type="subcellular location">
    <subcellularLocation>
        <location evidence="13">Cytoplasm</location>
    </subcellularLocation>
</comment>
<dbReference type="EMBL" id="CP022355">
    <property type="protein sequence ID" value="ASK78811.1"/>
    <property type="molecule type" value="Genomic_DNA"/>
</dbReference>
<dbReference type="AlphaFoldDB" id="A0A220VET5"/>
<dbReference type="EC" id="6.1.1.3" evidence="13"/>
<feature type="domain" description="Aminoacyl-transfer RNA synthetases class-II family profile" evidence="14">
    <location>
        <begin position="243"/>
        <end position="534"/>
    </location>
</feature>
<dbReference type="InterPro" id="IPR012947">
    <property type="entry name" value="tRNA_SAD"/>
</dbReference>
<keyword evidence="2 13" id="KW-0963">Cytoplasm</keyword>
<feature type="binding site" evidence="13">
    <location>
        <position position="511"/>
    </location>
    <ligand>
        <name>Zn(2+)</name>
        <dbReference type="ChEBI" id="CHEBI:29105"/>
        <note>catalytic</note>
    </ligand>
</feature>
<dbReference type="InterPro" id="IPR002314">
    <property type="entry name" value="aa-tRNA-synt_IIb"/>
</dbReference>
<dbReference type="Gene3D" id="3.40.50.800">
    <property type="entry name" value="Anticodon-binding domain"/>
    <property type="match status" value="1"/>
</dbReference>
<dbReference type="Pfam" id="PF03129">
    <property type="entry name" value="HGTP_anticodon"/>
    <property type="match status" value="1"/>
</dbReference>
<dbReference type="CDD" id="cd00771">
    <property type="entry name" value="ThrRS_core"/>
    <property type="match status" value="1"/>
</dbReference>
<dbReference type="GO" id="GO:0005829">
    <property type="term" value="C:cytosol"/>
    <property type="evidence" value="ECO:0007669"/>
    <property type="project" value="TreeGrafter"/>
</dbReference>
<evidence type="ECO:0000256" key="10">
    <source>
        <dbReference type="ARBA" id="ARBA00022917"/>
    </source>
</evidence>
<evidence type="ECO:0000256" key="7">
    <source>
        <dbReference type="ARBA" id="ARBA00022833"/>
    </source>
</evidence>
<dbReference type="Proteomes" id="UP000242175">
    <property type="component" value="Chromosome large"/>
</dbReference>
<keyword evidence="4 13" id="KW-0436">Ligase</keyword>
<dbReference type="SMART" id="SM00863">
    <property type="entry name" value="tRNA_SAD"/>
    <property type="match status" value="1"/>
</dbReference>
<dbReference type="InterPro" id="IPR012675">
    <property type="entry name" value="Beta-grasp_dom_sf"/>
</dbReference>
<dbReference type="InterPro" id="IPR045864">
    <property type="entry name" value="aa-tRNA-synth_II/BPL/LPL"/>
</dbReference>
<dbReference type="InterPro" id="IPR012676">
    <property type="entry name" value="TGS-like"/>
</dbReference>
<dbReference type="Pfam" id="PF00587">
    <property type="entry name" value="tRNA-synt_2b"/>
    <property type="match status" value="1"/>
</dbReference>
<comment type="catalytic activity">
    <reaction evidence="12 13">
        <text>tRNA(Thr) + L-threonine + ATP = L-threonyl-tRNA(Thr) + AMP + diphosphate + H(+)</text>
        <dbReference type="Rhea" id="RHEA:24624"/>
        <dbReference type="Rhea" id="RHEA-COMP:9670"/>
        <dbReference type="Rhea" id="RHEA-COMP:9704"/>
        <dbReference type="ChEBI" id="CHEBI:15378"/>
        <dbReference type="ChEBI" id="CHEBI:30616"/>
        <dbReference type="ChEBI" id="CHEBI:33019"/>
        <dbReference type="ChEBI" id="CHEBI:57926"/>
        <dbReference type="ChEBI" id="CHEBI:78442"/>
        <dbReference type="ChEBI" id="CHEBI:78534"/>
        <dbReference type="ChEBI" id="CHEBI:456215"/>
        <dbReference type="EC" id="6.1.1.3"/>
    </reaction>
</comment>
<dbReference type="SUPFAM" id="SSF55681">
    <property type="entry name" value="Class II aaRS and biotin synthetases"/>
    <property type="match status" value="1"/>
</dbReference>
<keyword evidence="7 13" id="KW-0862">Zinc</keyword>
<dbReference type="GO" id="GO:0046872">
    <property type="term" value="F:metal ion binding"/>
    <property type="evidence" value="ECO:0007669"/>
    <property type="project" value="UniProtKB-KW"/>
</dbReference>
<dbReference type="GO" id="GO:0004829">
    <property type="term" value="F:threonine-tRNA ligase activity"/>
    <property type="evidence" value="ECO:0007669"/>
    <property type="project" value="UniProtKB-UniRule"/>
</dbReference>
<dbReference type="InterPro" id="IPR006195">
    <property type="entry name" value="aa-tRNA-synth_II"/>
</dbReference>
<evidence type="ECO:0000259" key="15">
    <source>
        <dbReference type="PROSITE" id="PS51880"/>
    </source>
</evidence>
<keyword evidence="6 13" id="KW-0547">Nucleotide-binding</keyword>
<dbReference type="InterPro" id="IPR036621">
    <property type="entry name" value="Anticodon-bd_dom_sf"/>
</dbReference>
<dbReference type="InterPro" id="IPR033728">
    <property type="entry name" value="ThrRS_core"/>
</dbReference>
<dbReference type="InterPro" id="IPR004095">
    <property type="entry name" value="TGS"/>
</dbReference>
<dbReference type="PROSITE" id="PS51880">
    <property type="entry name" value="TGS"/>
    <property type="match status" value="1"/>
</dbReference>
<evidence type="ECO:0000256" key="6">
    <source>
        <dbReference type="ARBA" id="ARBA00022741"/>
    </source>
</evidence>
<dbReference type="FunFam" id="3.30.54.20:FF:000002">
    <property type="entry name" value="Threonine--tRNA ligase"/>
    <property type="match status" value="1"/>
</dbReference>
<feature type="binding site" evidence="13">
    <location>
        <position position="385"/>
    </location>
    <ligand>
        <name>Zn(2+)</name>
        <dbReference type="ChEBI" id="CHEBI:29105"/>
        <note>catalytic</note>
    </ligand>
</feature>
<evidence type="ECO:0000256" key="3">
    <source>
        <dbReference type="ARBA" id="ARBA00022555"/>
    </source>
</evidence>
<protein>
    <recommendedName>
        <fullName evidence="13">Threonine--tRNA ligase</fullName>
        <ecNumber evidence="13">6.1.1.3</ecNumber>
    </recommendedName>
    <alternativeName>
        <fullName evidence="13">Threonyl-tRNA synthetase</fullName>
        <shortName evidence="13">ThrRS</shortName>
    </alternativeName>
</protein>
<dbReference type="OrthoDB" id="9802304at2"/>
<keyword evidence="9 13" id="KW-0694">RNA-binding</keyword>
<comment type="similarity">
    <text evidence="1 13">Belongs to the class-II aminoacyl-tRNA synthetase family.</text>
</comment>
<feature type="binding site" evidence="13">
    <location>
        <position position="334"/>
    </location>
    <ligand>
        <name>Zn(2+)</name>
        <dbReference type="ChEBI" id="CHEBI:29105"/>
        <note>catalytic</note>
    </ligand>
</feature>
<evidence type="ECO:0000256" key="2">
    <source>
        <dbReference type="ARBA" id="ARBA00022490"/>
    </source>
</evidence>
<accession>A0A220VET5</accession>
<keyword evidence="10 13" id="KW-0648">Protein biosynthesis</keyword>
<name>A0A220VET5_9GAMM</name>
<keyword evidence="8 13" id="KW-0067">ATP-binding</keyword>
<dbReference type="Gene3D" id="3.30.54.20">
    <property type="match status" value="1"/>
</dbReference>
<organism evidence="16 17">
    <name type="scientific">Paraphotobacterium marinum</name>
    <dbReference type="NCBI Taxonomy" id="1755811"/>
    <lineage>
        <taxon>Bacteria</taxon>
        <taxon>Pseudomonadati</taxon>
        <taxon>Pseudomonadota</taxon>
        <taxon>Gammaproteobacteria</taxon>
        <taxon>Vibrionales</taxon>
        <taxon>Vibrionaceae</taxon>
        <taxon>Paraphotobacterium</taxon>
    </lineage>
</organism>
<feature type="domain" description="TGS" evidence="15">
    <location>
        <begin position="1"/>
        <end position="61"/>
    </location>
</feature>
<dbReference type="RefSeq" id="WP_089073719.1">
    <property type="nucleotide sequence ID" value="NZ_CBCSAM010000001.1"/>
</dbReference>
<dbReference type="GO" id="GO:0005524">
    <property type="term" value="F:ATP binding"/>
    <property type="evidence" value="ECO:0007669"/>
    <property type="project" value="UniProtKB-UniRule"/>
</dbReference>
<evidence type="ECO:0000256" key="11">
    <source>
        <dbReference type="ARBA" id="ARBA00023146"/>
    </source>
</evidence>
<dbReference type="Pfam" id="PF02824">
    <property type="entry name" value="TGS"/>
    <property type="match status" value="1"/>
</dbReference>
<dbReference type="InterPro" id="IPR002320">
    <property type="entry name" value="Thr-tRNA-ligase_IIa"/>
</dbReference>
<dbReference type="FunFam" id="3.30.930.10:FF:000002">
    <property type="entry name" value="Threonine--tRNA ligase"/>
    <property type="match status" value="1"/>
</dbReference>
<feature type="region of interest" description="Catalytic" evidence="13">
    <location>
        <begin position="243"/>
        <end position="534"/>
    </location>
</feature>
<dbReference type="InterPro" id="IPR047246">
    <property type="entry name" value="ThrRS_anticodon"/>
</dbReference>
<evidence type="ECO:0000313" key="17">
    <source>
        <dbReference type="Proteomes" id="UP000242175"/>
    </source>
</evidence>
<dbReference type="PROSITE" id="PS50862">
    <property type="entry name" value="AA_TRNA_LIGASE_II"/>
    <property type="match status" value="1"/>
</dbReference>
<dbReference type="HAMAP" id="MF_00184">
    <property type="entry name" value="Thr_tRNA_synth"/>
    <property type="match status" value="1"/>
</dbReference>
<dbReference type="CDD" id="cd01667">
    <property type="entry name" value="TGS_ThrRS"/>
    <property type="match status" value="1"/>
</dbReference>
<dbReference type="InterPro" id="IPR004154">
    <property type="entry name" value="Anticodon-bd"/>
</dbReference>
<keyword evidence="11 13" id="KW-0030">Aminoacyl-tRNA synthetase</keyword>
<evidence type="ECO:0000256" key="13">
    <source>
        <dbReference type="HAMAP-Rule" id="MF_00184"/>
    </source>
</evidence>
<dbReference type="GO" id="GO:0000049">
    <property type="term" value="F:tRNA binding"/>
    <property type="evidence" value="ECO:0007669"/>
    <property type="project" value="UniProtKB-KW"/>
</dbReference>
<dbReference type="PANTHER" id="PTHR11451:SF44">
    <property type="entry name" value="THREONINE--TRNA LIGASE, CHLOROPLASTIC_MITOCHONDRIAL 2"/>
    <property type="match status" value="1"/>
</dbReference>
<dbReference type="FunFam" id="3.10.20.30:FF:000005">
    <property type="entry name" value="Threonine--tRNA ligase"/>
    <property type="match status" value="1"/>
</dbReference>
<evidence type="ECO:0000313" key="16">
    <source>
        <dbReference type="EMBL" id="ASK78811.1"/>
    </source>
</evidence>
<evidence type="ECO:0000256" key="4">
    <source>
        <dbReference type="ARBA" id="ARBA00022598"/>
    </source>
</evidence>
<keyword evidence="5 13" id="KW-0479">Metal-binding</keyword>
<evidence type="ECO:0000256" key="1">
    <source>
        <dbReference type="ARBA" id="ARBA00008226"/>
    </source>
</evidence>
<keyword evidence="17" id="KW-1185">Reference proteome</keyword>
<dbReference type="CDD" id="cd00860">
    <property type="entry name" value="ThrRS_anticodon"/>
    <property type="match status" value="1"/>
</dbReference>
<dbReference type="SUPFAM" id="SSF55186">
    <property type="entry name" value="ThrRS/AlaRS common domain"/>
    <property type="match status" value="1"/>
</dbReference>
<dbReference type="FunFam" id="3.30.980.10:FF:000005">
    <property type="entry name" value="Threonyl-tRNA synthetase, mitochondrial"/>
    <property type="match status" value="1"/>
</dbReference>
<dbReference type="InterPro" id="IPR018163">
    <property type="entry name" value="Thr/Ala-tRNA-synth_IIc_edit"/>
</dbReference>
<dbReference type="SUPFAM" id="SSF81271">
    <property type="entry name" value="TGS-like"/>
    <property type="match status" value="1"/>
</dbReference>
<evidence type="ECO:0000259" key="14">
    <source>
        <dbReference type="PROSITE" id="PS50862"/>
    </source>
</evidence>
<dbReference type="NCBIfam" id="TIGR00418">
    <property type="entry name" value="thrS"/>
    <property type="match status" value="1"/>
</dbReference>
<proteinExistence type="inferred from homology"/>
<gene>
    <name evidence="13" type="primary">thrS</name>
    <name evidence="16" type="ORF">CF386_07285</name>
</gene>
<dbReference type="Gene3D" id="3.30.930.10">
    <property type="entry name" value="Bira Bifunctional Protein, Domain 2"/>
    <property type="match status" value="1"/>
</dbReference>
<dbReference type="SUPFAM" id="SSF52954">
    <property type="entry name" value="Class II aaRS ABD-related"/>
    <property type="match status" value="1"/>
</dbReference>
<evidence type="ECO:0000256" key="5">
    <source>
        <dbReference type="ARBA" id="ARBA00022723"/>
    </source>
</evidence>